<dbReference type="PRINTS" id="PR00304">
    <property type="entry name" value="TCOMPLEXTCP1"/>
</dbReference>
<dbReference type="GO" id="GO:0051082">
    <property type="term" value="F:unfolded protein binding"/>
    <property type="evidence" value="ECO:0007669"/>
    <property type="project" value="EnsemblFungi"/>
</dbReference>
<dbReference type="NCBIfam" id="TIGR02346">
    <property type="entry name" value="chap_CCT_theta"/>
    <property type="match status" value="1"/>
</dbReference>
<evidence type="ECO:0000313" key="10">
    <source>
        <dbReference type="Proteomes" id="UP000183365"/>
    </source>
</evidence>
<name>A0A1L0CQF6_9ASCO</name>
<dbReference type="InterPro" id="IPR002194">
    <property type="entry name" value="Chaperonin_TCP-1_CS"/>
</dbReference>
<dbReference type="InterPro" id="IPR027409">
    <property type="entry name" value="GroEL-like_apical_dom_sf"/>
</dbReference>
<comment type="subcellular location">
    <subcellularLocation>
        <location evidence="1">Cytoplasm</location>
    </subcellularLocation>
</comment>
<keyword evidence="6 8" id="KW-0143">Chaperone</keyword>
<dbReference type="InterPro" id="IPR017998">
    <property type="entry name" value="Chaperone_TCP-1"/>
</dbReference>
<dbReference type="GO" id="GO:0005524">
    <property type="term" value="F:ATP binding"/>
    <property type="evidence" value="ECO:0007669"/>
    <property type="project" value="UniProtKB-KW"/>
</dbReference>
<accession>A0A1L0CQF6</accession>
<dbReference type="SUPFAM" id="SSF52029">
    <property type="entry name" value="GroEL apical domain-like"/>
    <property type="match status" value="1"/>
</dbReference>
<keyword evidence="4 8" id="KW-0547">Nucleotide-binding</keyword>
<reference evidence="10" key="1">
    <citation type="submission" date="2016-11" db="EMBL/GenBank/DDBJ databases">
        <authorList>
            <person name="Guldener U."/>
        </authorList>
    </citation>
    <scope>NUCLEOTIDE SEQUENCE [LARGE SCALE GENOMIC DNA]</scope>
</reference>
<gene>
    <name evidence="9" type="ORF">HGUI_02905</name>
</gene>
<dbReference type="VEuPathDB" id="FungiDB:HGUI_02905"/>
<dbReference type="Proteomes" id="UP000183365">
    <property type="component" value="Unassembled WGS sequence"/>
</dbReference>
<comment type="similarity">
    <text evidence="2 8">Belongs to the TCP-1 chaperonin family.</text>
</comment>
<sequence>MSMKLPGNPNAGIFKQGYNSYSNSLDGQIYRSIEAIRELHKLCVTSYGPYGRNKIIVNNLGKIIITNDAATMLKELDVIHPAVRILIMATQQQQQEMGDCSNLVMILAGELLNCCEKLLTLGLQPVEIIEGFNLAKKECLRELESIAKEVEDIHQEKYISSKFDPLMIQKIVKPILASKKYGFENELSELISEAVVNVLPTPSDKDLLTQDIQVPFNVDGIRIVKIMGGSILDSEVVKGMLFPMEPISHLKAAEMSKVVVFNCPVDIATTETKGTVLLHNAKEMLDFSKGEEDQLDEMIKEIADSGVKVVICGATVSDLALHYLNRYNLVVMKISSKFELRRLCKVCGATPLARLGKPTAEEVGFIETVKVSEIGSNIVTVFKQESEERTQCATIVLRGATKNNLDDVERCLNDGIAGVKGLMKAEGSRVLPGAGSTEIELVSRLTKYGEKTSGLLQLSIKQFAKAFEVIPRTLAETAGLNCNEVLPNLYAVHNNNETNGLLYGIDVDGVNEDGVKSIMDEGIFDLLAAKKFAINVATEAATTVLSVDQIIMAKRAGGPAVPKGPQAGNWDQDD</sequence>
<dbReference type="Pfam" id="PF00118">
    <property type="entry name" value="Cpn60_TCP1"/>
    <property type="match status" value="1"/>
</dbReference>
<evidence type="ECO:0000256" key="1">
    <source>
        <dbReference type="ARBA" id="ARBA00004496"/>
    </source>
</evidence>
<dbReference type="InterPro" id="IPR012721">
    <property type="entry name" value="Chap_CCT_theta"/>
</dbReference>
<dbReference type="GO" id="GO:0005832">
    <property type="term" value="C:chaperonin-containing T-complex"/>
    <property type="evidence" value="ECO:0007669"/>
    <property type="project" value="EnsemblFungi"/>
</dbReference>
<dbReference type="SUPFAM" id="SSF54849">
    <property type="entry name" value="GroEL-intermediate domain like"/>
    <property type="match status" value="1"/>
</dbReference>
<dbReference type="AlphaFoldDB" id="A0A1L0CQF6"/>
<protein>
    <recommendedName>
        <fullName evidence="7">CCT-theta</fullName>
    </recommendedName>
</protein>
<dbReference type="PROSITE" id="PS00751">
    <property type="entry name" value="TCP1_2"/>
    <property type="match status" value="1"/>
</dbReference>
<dbReference type="FunFam" id="3.50.7.10:FF:000008">
    <property type="entry name" value="T-complex protein 1 subunit theta"/>
    <property type="match status" value="1"/>
</dbReference>
<dbReference type="CDD" id="cd03341">
    <property type="entry name" value="TCP1_theta"/>
    <property type="match status" value="1"/>
</dbReference>
<dbReference type="InterPro" id="IPR027413">
    <property type="entry name" value="GROEL-like_equatorial_sf"/>
</dbReference>
<proteinExistence type="inferred from homology"/>
<dbReference type="GO" id="GO:0140662">
    <property type="term" value="F:ATP-dependent protein folding chaperone"/>
    <property type="evidence" value="ECO:0007669"/>
    <property type="project" value="InterPro"/>
</dbReference>
<dbReference type="InterPro" id="IPR027410">
    <property type="entry name" value="TCP-1-like_intermed_sf"/>
</dbReference>
<evidence type="ECO:0000256" key="8">
    <source>
        <dbReference type="RuleBase" id="RU004187"/>
    </source>
</evidence>
<dbReference type="GO" id="GO:0016887">
    <property type="term" value="F:ATP hydrolysis activity"/>
    <property type="evidence" value="ECO:0007669"/>
    <property type="project" value="InterPro"/>
</dbReference>
<evidence type="ECO:0000256" key="4">
    <source>
        <dbReference type="ARBA" id="ARBA00022741"/>
    </source>
</evidence>
<evidence type="ECO:0000256" key="7">
    <source>
        <dbReference type="ARBA" id="ARBA00029602"/>
    </source>
</evidence>
<dbReference type="EMBL" id="FQNF01000061">
    <property type="protein sequence ID" value="SGZ40705.1"/>
    <property type="molecule type" value="Genomic_DNA"/>
</dbReference>
<evidence type="ECO:0000256" key="5">
    <source>
        <dbReference type="ARBA" id="ARBA00022840"/>
    </source>
</evidence>
<dbReference type="OrthoDB" id="1748577at2759"/>
<dbReference type="PANTHER" id="PTHR11353">
    <property type="entry name" value="CHAPERONIN"/>
    <property type="match status" value="1"/>
</dbReference>
<evidence type="ECO:0000256" key="3">
    <source>
        <dbReference type="ARBA" id="ARBA00022490"/>
    </source>
</evidence>
<organism evidence="9 10">
    <name type="scientific">Hanseniaspora guilliermondii</name>
    <dbReference type="NCBI Taxonomy" id="56406"/>
    <lineage>
        <taxon>Eukaryota</taxon>
        <taxon>Fungi</taxon>
        <taxon>Dikarya</taxon>
        <taxon>Ascomycota</taxon>
        <taxon>Saccharomycotina</taxon>
        <taxon>Saccharomycetes</taxon>
        <taxon>Saccharomycodales</taxon>
        <taxon>Saccharomycodaceae</taxon>
        <taxon>Hanseniaspora</taxon>
    </lineage>
</organism>
<dbReference type="Gene3D" id="3.50.7.10">
    <property type="entry name" value="GroEL"/>
    <property type="match status" value="1"/>
</dbReference>
<evidence type="ECO:0000313" key="9">
    <source>
        <dbReference type="EMBL" id="SGZ40705.1"/>
    </source>
</evidence>
<evidence type="ECO:0000256" key="2">
    <source>
        <dbReference type="ARBA" id="ARBA00008020"/>
    </source>
</evidence>
<keyword evidence="3" id="KW-0963">Cytoplasm</keyword>
<dbReference type="InterPro" id="IPR002423">
    <property type="entry name" value="Cpn60/GroEL/TCP-1"/>
</dbReference>
<keyword evidence="5 8" id="KW-0067">ATP-binding</keyword>
<evidence type="ECO:0000256" key="6">
    <source>
        <dbReference type="ARBA" id="ARBA00023186"/>
    </source>
</evidence>
<dbReference type="SUPFAM" id="SSF48592">
    <property type="entry name" value="GroEL equatorial domain-like"/>
    <property type="match status" value="1"/>
</dbReference>
<keyword evidence="10" id="KW-1185">Reference proteome</keyword>
<dbReference type="Gene3D" id="1.10.560.10">
    <property type="entry name" value="GroEL-like equatorial domain"/>
    <property type="match status" value="1"/>
</dbReference>
<dbReference type="Gene3D" id="3.30.260.10">
    <property type="entry name" value="TCP-1-like chaperonin intermediate domain"/>
    <property type="match status" value="1"/>
</dbReference>